<dbReference type="PANTHER" id="PTHR46467">
    <property type="entry name" value="TETHER CONTAINING UBX DOMAIN FOR GLUT4"/>
    <property type="match status" value="1"/>
</dbReference>
<dbReference type="OrthoDB" id="440781at2759"/>
<dbReference type="Pfam" id="PF11470">
    <property type="entry name" value="TUG-UBL1"/>
    <property type="match status" value="1"/>
</dbReference>
<feature type="compositionally biased region" description="Basic residues" evidence="2">
    <location>
        <begin position="641"/>
        <end position="650"/>
    </location>
</feature>
<keyword evidence="1" id="KW-0175">Coiled coil</keyword>
<feature type="region of interest" description="Disordered" evidence="2">
    <location>
        <begin position="469"/>
        <end position="488"/>
    </location>
</feature>
<dbReference type="AlphaFoldDB" id="M2XW05"/>
<dbReference type="InterPro" id="IPR021569">
    <property type="entry name" value="TUG-UBL1"/>
</dbReference>
<dbReference type="GO" id="GO:0005737">
    <property type="term" value="C:cytoplasm"/>
    <property type="evidence" value="ECO:0007669"/>
    <property type="project" value="TreeGrafter"/>
</dbReference>
<keyword evidence="5" id="KW-1185">Reference proteome</keyword>
<dbReference type="PROSITE" id="PS50033">
    <property type="entry name" value="UBX"/>
    <property type="match status" value="1"/>
</dbReference>
<reference evidence="5" key="1">
    <citation type="journal article" date="2013" name="Science">
        <title>Gene transfer from bacteria and archaea facilitated evolution of an extremophilic eukaryote.</title>
        <authorList>
            <person name="Schonknecht G."/>
            <person name="Chen W.H."/>
            <person name="Ternes C.M."/>
            <person name="Barbier G.G."/>
            <person name="Shrestha R.P."/>
            <person name="Stanke M."/>
            <person name="Brautigam A."/>
            <person name="Baker B.J."/>
            <person name="Banfield J.F."/>
            <person name="Garavito R.M."/>
            <person name="Carr K."/>
            <person name="Wilkerson C."/>
            <person name="Rensing S.A."/>
            <person name="Gagneul D."/>
            <person name="Dickenson N.E."/>
            <person name="Oesterhelt C."/>
            <person name="Lercher M.J."/>
            <person name="Weber A.P."/>
        </authorList>
    </citation>
    <scope>NUCLEOTIDE SEQUENCE [LARGE SCALE GENOMIC DNA]</scope>
    <source>
        <strain evidence="5">074W</strain>
    </source>
</reference>
<name>M2XW05_GALSU</name>
<accession>M2XW05</accession>
<protein>
    <recommendedName>
        <fullName evidence="3">UBX domain-containing protein</fullName>
    </recommendedName>
</protein>
<organism evidence="4 5">
    <name type="scientific">Galdieria sulphuraria</name>
    <name type="common">Red alga</name>
    <dbReference type="NCBI Taxonomy" id="130081"/>
    <lineage>
        <taxon>Eukaryota</taxon>
        <taxon>Rhodophyta</taxon>
        <taxon>Bangiophyceae</taxon>
        <taxon>Galdieriales</taxon>
        <taxon>Galdieriaceae</taxon>
        <taxon>Galdieria</taxon>
    </lineage>
</organism>
<dbReference type="InterPro" id="IPR001012">
    <property type="entry name" value="UBX_dom"/>
</dbReference>
<feature type="region of interest" description="Disordered" evidence="2">
    <location>
        <begin position="201"/>
        <end position="246"/>
    </location>
</feature>
<feature type="compositionally biased region" description="Basic and acidic residues" evidence="2">
    <location>
        <begin position="651"/>
        <end position="661"/>
    </location>
</feature>
<dbReference type="GeneID" id="17086505"/>
<sequence length="696" mass="81700">MTGFQVWIDGSHVGRPKKVSIQVTPNTLLSTIREEACRKLQLENSSSTLQLYSPISRRTLDLGLPVRLSNLTPNSQLELKVDTHVSKSKHSSNNASTVDSQRIITVAIQSLKNEEKGNRWTVVATSQETLQTIVDRVQTQYGLSCGEKKDNFQPSKEDKPYPVLYYINQPIRDLTTKLQDWGIVKGSVLFRLDWEYRDEAQQKEEEEEKKDNKVTESYGLSIDKNEKTDDKNDVHKEEEEEKESNECLPTISNYIRNESHHSQVITPQDDILNWFESGRLRIYQPTHRNLNPCAVELPESFYEFTLDDLHTWRAEQQKQQQQSSMFLTKEQRQSMISHSMGLFVSVKIKLPDGIYIEASFHVKDTLDAVYQLLKCLLLPDIHRDIYLFTTPPPRRWVNKDIELSHFSPGVLFYLGGIDCSSSSSLLLQPIVYQRLESSPYEQVIEREEKKAQEIREQWNITNDNNSFSIDDKEYNHHHTKDKESKKTSRIPSCVHMNLLPHKSWNIWSSKNIARIERDEIAFEREQREEQLEKVQRERDSRLDKLRKKVRGEEEKNEVSATSGDGGRVLLFEKEERQANQLKEKKKNTILNNTIKDNLKDSLQVPWYVCRTEEERRGENQGQVEEQDPLKAIQEWEAKEKRKFKERKRKREEKSRETETIQRCHQGKRKPTFIRLDKNHKGSLDIWKQLRTSYQDS</sequence>
<dbReference type="EMBL" id="KB454530">
    <property type="protein sequence ID" value="EME27614.1"/>
    <property type="molecule type" value="Genomic_DNA"/>
</dbReference>
<dbReference type="Gene3D" id="3.10.20.90">
    <property type="entry name" value="Phosphatidylinositol 3-kinase Catalytic Subunit, Chain A, domain 1"/>
    <property type="match status" value="2"/>
</dbReference>
<dbReference type="InterPro" id="IPR029071">
    <property type="entry name" value="Ubiquitin-like_domsf"/>
</dbReference>
<dbReference type="GO" id="GO:0012506">
    <property type="term" value="C:vesicle membrane"/>
    <property type="evidence" value="ECO:0007669"/>
    <property type="project" value="TreeGrafter"/>
</dbReference>
<dbReference type="SUPFAM" id="SSF54236">
    <property type="entry name" value="Ubiquitin-like"/>
    <property type="match status" value="2"/>
</dbReference>
<feature type="compositionally biased region" description="Basic and acidic residues" evidence="2">
    <location>
        <begin position="469"/>
        <end position="486"/>
    </location>
</feature>
<dbReference type="Gramene" id="EME27614">
    <property type="protein sequence ID" value="EME27614"/>
    <property type="gene ID" value="Gasu_49060"/>
</dbReference>
<dbReference type="PANTHER" id="PTHR46467:SF1">
    <property type="entry name" value="TETHER CONTAINING UBX DOMAIN FOR GLUT4"/>
    <property type="match status" value="1"/>
</dbReference>
<gene>
    <name evidence="4" type="ORF">Gasu_49060</name>
</gene>
<dbReference type="eggNOG" id="ENOG502RR25">
    <property type="taxonomic scope" value="Eukaryota"/>
</dbReference>
<proteinExistence type="predicted"/>
<feature type="compositionally biased region" description="Basic and acidic residues" evidence="2">
    <location>
        <begin position="201"/>
        <end position="214"/>
    </location>
</feature>
<evidence type="ECO:0000313" key="4">
    <source>
        <dbReference type="EMBL" id="EME27614.1"/>
    </source>
</evidence>
<evidence type="ECO:0000256" key="2">
    <source>
        <dbReference type="SAM" id="MobiDB-lite"/>
    </source>
</evidence>
<dbReference type="GO" id="GO:0006886">
    <property type="term" value="P:intracellular protein transport"/>
    <property type="evidence" value="ECO:0007669"/>
    <property type="project" value="TreeGrafter"/>
</dbReference>
<dbReference type="KEGG" id="gsl:Gasu_49060"/>
<dbReference type="Proteomes" id="UP000030680">
    <property type="component" value="Unassembled WGS sequence"/>
</dbReference>
<dbReference type="GO" id="GO:0005634">
    <property type="term" value="C:nucleus"/>
    <property type="evidence" value="ECO:0007669"/>
    <property type="project" value="TreeGrafter"/>
</dbReference>
<evidence type="ECO:0000259" key="3">
    <source>
        <dbReference type="PROSITE" id="PS50033"/>
    </source>
</evidence>
<dbReference type="RefSeq" id="XP_005704134.1">
    <property type="nucleotide sequence ID" value="XM_005704077.1"/>
</dbReference>
<feature type="coiled-coil region" evidence="1">
    <location>
        <begin position="517"/>
        <end position="544"/>
    </location>
</feature>
<evidence type="ECO:0000256" key="1">
    <source>
        <dbReference type="SAM" id="Coils"/>
    </source>
</evidence>
<feature type="compositionally biased region" description="Basic and acidic residues" evidence="2">
    <location>
        <begin position="223"/>
        <end position="237"/>
    </location>
</feature>
<evidence type="ECO:0000313" key="5">
    <source>
        <dbReference type="Proteomes" id="UP000030680"/>
    </source>
</evidence>
<feature type="region of interest" description="Disordered" evidence="2">
    <location>
        <begin position="641"/>
        <end position="674"/>
    </location>
</feature>
<feature type="domain" description="UBX" evidence="3">
    <location>
        <begin position="345"/>
        <end position="395"/>
    </location>
</feature>